<proteinExistence type="predicted"/>
<protein>
    <submittedName>
        <fullName evidence="1">Uncharacterized protein</fullName>
    </submittedName>
</protein>
<organism evidence="1">
    <name type="scientific">viral metagenome</name>
    <dbReference type="NCBI Taxonomy" id="1070528"/>
    <lineage>
        <taxon>unclassified sequences</taxon>
        <taxon>metagenomes</taxon>
        <taxon>organismal metagenomes</taxon>
    </lineage>
</organism>
<dbReference type="EMBL" id="MN739615">
    <property type="protein sequence ID" value="QHT16034.1"/>
    <property type="molecule type" value="Genomic_DNA"/>
</dbReference>
<evidence type="ECO:0000313" key="1">
    <source>
        <dbReference type="EMBL" id="QHT16034.1"/>
    </source>
</evidence>
<accession>A0A6C0DIF5</accession>
<sequence length="90" mass="10713">MGIYTNGTIFGIKIYNFNDDDFANILFEEKCDEIMSHEQMRESFLFYTKLNNKNEIRFQYYTECSSTYGEGTYFSWCPMSLDLFLEKTGI</sequence>
<reference evidence="1" key="1">
    <citation type="journal article" date="2020" name="Nature">
        <title>Giant virus diversity and host interactions through global metagenomics.</title>
        <authorList>
            <person name="Schulz F."/>
            <person name="Roux S."/>
            <person name="Paez-Espino D."/>
            <person name="Jungbluth S."/>
            <person name="Walsh D.A."/>
            <person name="Denef V.J."/>
            <person name="McMahon K.D."/>
            <person name="Konstantinidis K.T."/>
            <person name="Eloe-Fadrosh E.A."/>
            <person name="Kyrpides N.C."/>
            <person name="Woyke T."/>
        </authorList>
    </citation>
    <scope>NUCLEOTIDE SEQUENCE</scope>
    <source>
        <strain evidence="1">GVMAG-M-3300023174-182</strain>
    </source>
</reference>
<dbReference type="AlphaFoldDB" id="A0A6C0DIF5"/>
<name>A0A6C0DIF5_9ZZZZ</name>